<dbReference type="Proteomes" id="UP000066376">
    <property type="component" value="Chromosome"/>
</dbReference>
<dbReference type="PANTHER" id="PTHR35796:SF3">
    <property type="entry name" value="BHLH DOMAIN-CONTAINING PROTEIN"/>
    <property type="match status" value="1"/>
</dbReference>
<dbReference type="InterPro" id="IPR037063">
    <property type="entry name" value="PHb_sf"/>
</dbReference>
<protein>
    <submittedName>
        <fullName evidence="3">PH domain-containing protein</fullName>
    </submittedName>
</protein>
<reference evidence="2 4" key="1">
    <citation type="journal article" date="2016" name="Genome Announc.">
        <title>Draft Genome Sequence of the Rumen Methanogen Methanobrevibacter olleyae YLM1.</title>
        <authorList>
            <person name="Kelly W.J."/>
            <person name="Li D."/>
            <person name="Lambie S.C."/>
            <person name="Cox F."/>
            <person name="Attwood G.T."/>
            <person name="Altermann E."/>
            <person name="Leahy S.C."/>
        </authorList>
    </citation>
    <scope>NUCLEOTIDE SEQUENCE [LARGE SCALE GENOMIC DNA]</scope>
    <source>
        <strain evidence="2 4">YLM1</strain>
    </source>
</reference>
<evidence type="ECO:0000313" key="4">
    <source>
        <dbReference type="Proteomes" id="UP000066376"/>
    </source>
</evidence>
<organism evidence="2 4">
    <name type="scientific">Methanobrevibacter olleyae</name>
    <dbReference type="NCBI Taxonomy" id="294671"/>
    <lineage>
        <taxon>Archaea</taxon>
        <taxon>Methanobacteriati</taxon>
        <taxon>Methanobacteriota</taxon>
        <taxon>Methanomada group</taxon>
        <taxon>Methanobacteria</taxon>
        <taxon>Methanobacteriales</taxon>
        <taxon>Methanobacteriaceae</taxon>
        <taxon>Methanobrevibacter</taxon>
    </lineage>
</organism>
<evidence type="ECO:0000313" key="3">
    <source>
        <dbReference type="EMBL" id="SFL76410.1"/>
    </source>
</evidence>
<dbReference type="EMBL" id="FOTL01000036">
    <property type="protein sequence ID" value="SFL76410.1"/>
    <property type="molecule type" value="Genomic_DNA"/>
</dbReference>
<keyword evidence="4" id="KW-1185">Reference proteome</keyword>
<dbReference type="KEGG" id="mol:YLM1_0529"/>
<dbReference type="RefSeq" id="WP_067146036.1">
    <property type="nucleotide sequence ID" value="NZ_CP014265.1"/>
</dbReference>
<evidence type="ECO:0000313" key="5">
    <source>
        <dbReference type="Proteomes" id="UP000183442"/>
    </source>
</evidence>
<dbReference type="EMBL" id="CP014265">
    <property type="protein sequence ID" value="AMK15086.1"/>
    <property type="molecule type" value="Genomic_DNA"/>
</dbReference>
<feature type="domain" description="Bacterial Pleckstrin homology" evidence="1">
    <location>
        <begin position="18"/>
        <end position="97"/>
    </location>
</feature>
<evidence type="ECO:0000259" key="1">
    <source>
        <dbReference type="Pfam" id="PF08000"/>
    </source>
</evidence>
<dbReference type="Proteomes" id="UP000183442">
    <property type="component" value="Unassembled WGS sequence"/>
</dbReference>
<accession>A0A126QZ32</accession>
<reference evidence="4" key="2">
    <citation type="submission" date="2016-02" db="EMBL/GenBank/DDBJ databases">
        <title>The draft genome sequence of the rumen methanogen Methanobrevibacter olleyae YLM1.</title>
        <authorList>
            <consortium name="New Zealand Agricultural Greenhouse Gas Research Centre/Pastoral Greenhouse Gas Research Consortium"/>
            <person name="Kelly W.J."/>
            <person name="Li D."/>
            <person name="Lambie S.C."/>
            <person name="Attwood G.T."/>
            <person name="Altermann E."/>
            <person name="Leahy S.C."/>
        </authorList>
    </citation>
    <scope>NUCLEOTIDE SEQUENCE [LARGE SCALE GENOMIC DNA]</scope>
    <source>
        <strain evidence="4">YLM1</strain>
    </source>
</reference>
<dbReference type="AlphaFoldDB" id="A0A126QZ32"/>
<reference evidence="5" key="3">
    <citation type="submission" date="2016-10" db="EMBL/GenBank/DDBJ databases">
        <authorList>
            <person name="Varghese N."/>
        </authorList>
    </citation>
    <scope>NUCLEOTIDE SEQUENCE [LARGE SCALE GENOMIC DNA]</scope>
    <source>
        <strain evidence="5">DSM 16632</strain>
    </source>
</reference>
<name>A0A126QZ32_METOL</name>
<proteinExistence type="predicted"/>
<dbReference type="Gene3D" id="2.30.29.50">
    <property type="entry name" value="Bacterial Pleckstrin homology domain"/>
    <property type="match status" value="1"/>
</dbReference>
<dbReference type="Pfam" id="PF08000">
    <property type="entry name" value="bPH_1"/>
    <property type="match status" value="1"/>
</dbReference>
<dbReference type="InterPro" id="IPR012544">
    <property type="entry name" value="PHb"/>
</dbReference>
<sequence>MGLFDKVVGHAEIGGDTSTVEEFLFPGEEIIQSFHFLRDSIVLTNLGIYVVDVQGLSGSKVETKFFPKKTIKTIAFETAGTLDMDVDIKIGVDNNPVVLVEGGSVNVPIEFKVPRAQAEEAKKIIHLVKEHYLLIK</sequence>
<dbReference type="PANTHER" id="PTHR35796">
    <property type="entry name" value="HYPOTHETICAL CYTOSOLIC PROTEIN"/>
    <property type="match status" value="1"/>
</dbReference>
<dbReference type="PATRIC" id="fig|294671.3.peg.549"/>
<reference evidence="3" key="4">
    <citation type="submission" date="2016-10" db="EMBL/GenBank/DDBJ databases">
        <authorList>
            <person name="de Groot N.N."/>
        </authorList>
    </citation>
    <scope>NUCLEOTIDE SEQUENCE [LARGE SCALE GENOMIC DNA]</scope>
    <source>
        <strain evidence="3">DSM 16632</strain>
    </source>
</reference>
<dbReference type="OrthoDB" id="120154at2157"/>
<evidence type="ECO:0000313" key="2">
    <source>
        <dbReference type="EMBL" id="AMK15086.1"/>
    </source>
</evidence>
<dbReference type="GeneID" id="28488829"/>
<gene>
    <name evidence="3" type="ORF">SAMN02910297_01698</name>
    <name evidence="2" type="ORF">YLM1_0529</name>
</gene>
<dbReference type="SUPFAM" id="SSF50729">
    <property type="entry name" value="PH domain-like"/>
    <property type="match status" value="1"/>
</dbReference>